<feature type="chain" id="PRO_5002720894" evidence="1">
    <location>
        <begin position="19"/>
        <end position="570"/>
    </location>
</feature>
<dbReference type="Pfam" id="PF03415">
    <property type="entry name" value="Peptidase_C11"/>
    <property type="match status" value="1"/>
</dbReference>
<proteinExistence type="predicted"/>
<accession>A8F6K7</accession>
<feature type="domain" description="Fibronectin type-III" evidence="2">
    <location>
        <begin position="31"/>
        <end position="124"/>
    </location>
</feature>
<dbReference type="eggNOG" id="COG1716">
    <property type="taxonomic scope" value="Bacteria"/>
</dbReference>
<feature type="signal peptide" evidence="1">
    <location>
        <begin position="1"/>
        <end position="18"/>
    </location>
</feature>
<dbReference type="STRING" id="416591.Tlet_1231"/>
<dbReference type="PROSITE" id="PS50853">
    <property type="entry name" value="FN3"/>
    <property type="match status" value="1"/>
</dbReference>
<gene>
    <name evidence="3" type="ordered locus">Tlet_1231</name>
</gene>
<organism evidence="3 4">
    <name type="scientific">Pseudothermotoga lettingae (strain ATCC BAA-301 / DSM 14385 / NBRC 107922 / TMO)</name>
    <name type="common">Thermotoga lettingae</name>
    <dbReference type="NCBI Taxonomy" id="416591"/>
    <lineage>
        <taxon>Bacteria</taxon>
        <taxon>Thermotogati</taxon>
        <taxon>Thermotogota</taxon>
        <taxon>Thermotogae</taxon>
        <taxon>Thermotogales</taxon>
        <taxon>Thermotogaceae</taxon>
        <taxon>Pseudothermotoga</taxon>
    </lineage>
</organism>
<protein>
    <submittedName>
        <fullName evidence="3">Peptidase C11 clostripain</fullName>
    </submittedName>
</protein>
<dbReference type="InterPro" id="IPR005077">
    <property type="entry name" value="Peptidase_C11"/>
</dbReference>
<dbReference type="KEGG" id="tle:Tlet_1231"/>
<reference evidence="3 4" key="1">
    <citation type="submission" date="2007-08" db="EMBL/GenBank/DDBJ databases">
        <title>Complete sequence of Thermotoga lettingae TMO.</title>
        <authorList>
            <consortium name="US DOE Joint Genome Institute"/>
            <person name="Copeland A."/>
            <person name="Lucas S."/>
            <person name="Lapidus A."/>
            <person name="Barry K."/>
            <person name="Glavina del Rio T."/>
            <person name="Dalin E."/>
            <person name="Tice H."/>
            <person name="Pitluck S."/>
            <person name="Foster B."/>
            <person name="Bruce D."/>
            <person name="Schmutz J."/>
            <person name="Larimer F."/>
            <person name="Land M."/>
            <person name="Hauser L."/>
            <person name="Kyrpides N."/>
            <person name="Mikhailova N."/>
            <person name="Nelson K."/>
            <person name="Gogarten J.P."/>
            <person name="Noll K."/>
            <person name="Richardson P."/>
        </authorList>
    </citation>
    <scope>NUCLEOTIDE SEQUENCE [LARGE SCALE GENOMIC DNA]</scope>
    <source>
        <strain evidence="4">ATCC BAA-301 / DSM 14385 / NBRC 107922 / TMO</strain>
    </source>
</reference>
<dbReference type="RefSeq" id="WP_012003267.1">
    <property type="nucleotide sequence ID" value="NC_009828.1"/>
</dbReference>
<evidence type="ECO:0000313" key="3">
    <source>
        <dbReference type="EMBL" id="ABV33791.1"/>
    </source>
</evidence>
<dbReference type="SUPFAM" id="SSF49265">
    <property type="entry name" value="Fibronectin type III"/>
    <property type="match status" value="1"/>
</dbReference>
<dbReference type="InterPro" id="IPR013783">
    <property type="entry name" value="Ig-like_fold"/>
</dbReference>
<keyword evidence="1" id="KW-0732">Signal</keyword>
<dbReference type="HOGENOM" id="CLU_034651_0_0_0"/>
<dbReference type="PROSITE" id="PS51257">
    <property type="entry name" value="PROKAR_LIPOPROTEIN"/>
    <property type="match status" value="1"/>
</dbReference>
<dbReference type="InterPro" id="IPR003961">
    <property type="entry name" value="FN3_dom"/>
</dbReference>
<dbReference type="AlphaFoldDB" id="A8F6K7"/>
<dbReference type="PANTHER" id="PTHR37835">
    <property type="entry name" value="ALPHA-CLOSTRIPAIN"/>
    <property type="match status" value="1"/>
</dbReference>
<evidence type="ECO:0000259" key="2">
    <source>
        <dbReference type="PROSITE" id="PS50853"/>
    </source>
</evidence>
<keyword evidence="4" id="KW-1185">Reference proteome</keyword>
<dbReference type="Gene3D" id="2.60.40.10">
    <property type="entry name" value="Immunoglobulins"/>
    <property type="match status" value="1"/>
</dbReference>
<dbReference type="Proteomes" id="UP000002016">
    <property type="component" value="Chromosome"/>
</dbReference>
<reference evidence="3 4" key="2">
    <citation type="journal article" date="2009" name="Proc. Natl. Acad. Sci. U.S.A.">
        <title>On the chimeric nature, thermophilic origin, and phylogenetic placement of the Thermotogales.</title>
        <authorList>
            <person name="Zhaxybayeva O."/>
            <person name="Swithers K.S."/>
            <person name="Lapierre P."/>
            <person name="Fournier G.P."/>
            <person name="Bickhart D.M."/>
            <person name="DeBoy R.T."/>
            <person name="Nelson K.E."/>
            <person name="Nesbo C.L."/>
            <person name="Doolittle W.F."/>
            <person name="Gogarten J.P."/>
            <person name="Noll K.M."/>
        </authorList>
    </citation>
    <scope>NUCLEOTIDE SEQUENCE [LARGE SCALE GENOMIC DNA]</scope>
    <source>
        <strain evidence="4">ATCC BAA-301 / DSM 14385 / NBRC 107922 / TMO</strain>
    </source>
</reference>
<evidence type="ECO:0000256" key="1">
    <source>
        <dbReference type="SAM" id="SignalP"/>
    </source>
</evidence>
<name>A8F6K7_PSELT</name>
<dbReference type="eggNOG" id="COG1520">
    <property type="taxonomic scope" value="Bacteria"/>
</dbReference>
<sequence precursor="true">MQKKIFSMLVLFSLILFASSCVSVFNNPPNAPANPYPEDNATDVSPDLSLQWSCSDPDGDSLVYDIYFGTDSNNLQLVEQNYSSNSYQISDLEYNKKYYWKIVAKDTKNAIKEGPIWSFTTVDINKCKITVSQKTITIGRVGYVEAKVLSSTDKPVENIDVTFEYYDGTWKQLSTVKTNSYGIASQELPYDFHTQEGQLLFRAYIKDQPAISAQENINFQKPSWVFLIYLAADNNLEQYALVDLEEMKNTNSKISVFTLLDGKDVEDALLTLDEYGEYKYIETYQQDINSGDPEVLKNFIERFSNITSAYRGLIIWNHGSAWLGDSDYTTKAIGFDDTQNTALAVSEIRQVLEKFEKFNILGMDACLMGSIEVAYELKDCAEYFIASFFSEPSSGWDYSFLSEIDGDSLTAGQLIVDKYFNSLPDSTPLSLCVYDMSHLSDLADKISNIGSELKDALQSDSSLRTRILYYRNSSTKAGSYPYNLLIDMGDFASQVKENEIQITTASEVLSSLDNTVVYKKIKGAAETTYGVSIFFPEKQNDLKSFTDDLNTLLFYTDTTGWIDFLNEFVR</sequence>
<dbReference type="PANTHER" id="PTHR37835:SF1">
    <property type="entry name" value="ALPHA-CLOSTRIPAIN"/>
    <property type="match status" value="1"/>
</dbReference>
<evidence type="ECO:0000313" key="4">
    <source>
        <dbReference type="Proteomes" id="UP000002016"/>
    </source>
</evidence>
<dbReference type="EMBL" id="CP000812">
    <property type="protein sequence ID" value="ABV33791.1"/>
    <property type="molecule type" value="Genomic_DNA"/>
</dbReference>
<dbReference type="InterPro" id="IPR036116">
    <property type="entry name" value="FN3_sf"/>
</dbReference>
<dbReference type="Gene3D" id="3.40.50.11970">
    <property type="match status" value="1"/>
</dbReference>